<sequence length="113" mass="13101">MCFRPRRPILSNAPAPTQGTVPVESGPETLGQGEEAREAFLHMMNDDPERAEFLLENTIRVFNELSYTPEECMKRVVSLLRDPTYQWWNTLVSVVPKESYLGIFPRRVPKEEY</sequence>
<dbReference type="Proteomes" id="UP000325315">
    <property type="component" value="Unassembled WGS sequence"/>
</dbReference>
<gene>
    <name evidence="2" type="ORF">EPI10_001022</name>
</gene>
<evidence type="ECO:0000256" key="1">
    <source>
        <dbReference type="SAM" id="MobiDB-lite"/>
    </source>
</evidence>
<organism evidence="2 3">
    <name type="scientific">Gossypium australe</name>
    <dbReference type="NCBI Taxonomy" id="47621"/>
    <lineage>
        <taxon>Eukaryota</taxon>
        <taxon>Viridiplantae</taxon>
        <taxon>Streptophyta</taxon>
        <taxon>Embryophyta</taxon>
        <taxon>Tracheophyta</taxon>
        <taxon>Spermatophyta</taxon>
        <taxon>Magnoliopsida</taxon>
        <taxon>eudicotyledons</taxon>
        <taxon>Gunneridae</taxon>
        <taxon>Pentapetalae</taxon>
        <taxon>rosids</taxon>
        <taxon>malvids</taxon>
        <taxon>Malvales</taxon>
        <taxon>Malvaceae</taxon>
        <taxon>Malvoideae</taxon>
        <taxon>Gossypium</taxon>
    </lineage>
</organism>
<dbReference type="AlphaFoldDB" id="A0A5B6VA92"/>
<dbReference type="EMBL" id="SMMG02000007">
    <property type="protein sequence ID" value="KAA3465886.1"/>
    <property type="molecule type" value="Genomic_DNA"/>
</dbReference>
<feature type="region of interest" description="Disordered" evidence="1">
    <location>
        <begin position="1"/>
        <end position="30"/>
    </location>
</feature>
<evidence type="ECO:0000313" key="3">
    <source>
        <dbReference type="Proteomes" id="UP000325315"/>
    </source>
</evidence>
<keyword evidence="3" id="KW-1185">Reference proteome</keyword>
<name>A0A5B6VA92_9ROSI</name>
<comment type="caution">
    <text evidence="2">The sequence shown here is derived from an EMBL/GenBank/DDBJ whole genome shotgun (WGS) entry which is preliminary data.</text>
</comment>
<accession>A0A5B6VA92</accession>
<evidence type="ECO:0000313" key="2">
    <source>
        <dbReference type="EMBL" id="KAA3465886.1"/>
    </source>
</evidence>
<proteinExistence type="predicted"/>
<reference evidence="3" key="1">
    <citation type="journal article" date="2019" name="Plant Biotechnol. J.">
        <title>Genome sequencing of the Australian wild diploid species Gossypium australe highlights disease resistance and delayed gland morphogenesis.</title>
        <authorList>
            <person name="Cai Y."/>
            <person name="Cai X."/>
            <person name="Wang Q."/>
            <person name="Wang P."/>
            <person name="Zhang Y."/>
            <person name="Cai C."/>
            <person name="Xu Y."/>
            <person name="Wang K."/>
            <person name="Zhou Z."/>
            <person name="Wang C."/>
            <person name="Geng S."/>
            <person name="Li B."/>
            <person name="Dong Q."/>
            <person name="Hou Y."/>
            <person name="Wang H."/>
            <person name="Ai P."/>
            <person name="Liu Z."/>
            <person name="Yi F."/>
            <person name="Sun M."/>
            <person name="An G."/>
            <person name="Cheng J."/>
            <person name="Zhang Y."/>
            <person name="Shi Q."/>
            <person name="Xie Y."/>
            <person name="Shi X."/>
            <person name="Chang Y."/>
            <person name="Huang F."/>
            <person name="Chen Y."/>
            <person name="Hong S."/>
            <person name="Mi L."/>
            <person name="Sun Q."/>
            <person name="Zhang L."/>
            <person name="Zhou B."/>
            <person name="Peng R."/>
            <person name="Zhang X."/>
            <person name="Liu F."/>
        </authorList>
    </citation>
    <scope>NUCLEOTIDE SEQUENCE [LARGE SCALE GENOMIC DNA]</scope>
    <source>
        <strain evidence="3">cv. PA1801</strain>
    </source>
</reference>
<protein>
    <submittedName>
        <fullName evidence="2">Maturase K</fullName>
    </submittedName>
</protein>
<dbReference type="OrthoDB" id="2272416at2759"/>